<gene>
    <name evidence="2" type="ORF">GCM10011320_37070</name>
</gene>
<reference evidence="2" key="2">
    <citation type="submission" date="2020-09" db="EMBL/GenBank/DDBJ databases">
        <authorList>
            <person name="Sun Q."/>
            <person name="Zhou Y."/>
        </authorList>
    </citation>
    <scope>NUCLEOTIDE SEQUENCE</scope>
    <source>
        <strain evidence="2">CGMCC 1.3617</strain>
    </source>
</reference>
<evidence type="ECO:0000313" key="3">
    <source>
        <dbReference type="Proteomes" id="UP000661507"/>
    </source>
</evidence>
<proteinExistence type="predicted"/>
<evidence type="ECO:0000313" key="2">
    <source>
        <dbReference type="EMBL" id="GGJ26211.1"/>
    </source>
</evidence>
<evidence type="ECO:0000259" key="1">
    <source>
        <dbReference type="Pfam" id="PF07045"/>
    </source>
</evidence>
<sequence length="97" mass="10479">MAAYLLANLTIRDPRAFEAYRQAVPAVIARFGGRYLVRGGAVEVKEGEPGLQRLIILEFPDMPAARAFYDSPDYAPLLALRLAAADGSVALVEGWSA</sequence>
<name>A0A917KSU8_9PROT</name>
<dbReference type="SUPFAM" id="SSF54909">
    <property type="entry name" value="Dimeric alpha+beta barrel"/>
    <property type="match status" value="1"/>
</dbReference>
<dbReference type="InterPro" id="IPR010753">
    <property type="entry name" value="DUF1330"/>
</dbReference>
<dbReference type="InterPro" id="IPR011008">
    <property type="entry name" value="Dimeric_a/b-barrel"/>
</dbReference>
<dbReference type="Pfam" id="PF07045">
    <property type="entry name" value="DUF1330"/>
    <property type="match status" value="1"/>
</dbReference>
<dbReference type="Proteomes" id="UP000661507">
    <property type="component" value="Unassembled WGS sequence"/>
</dbReference>
<reference evidence="2" key="1">
    <citation type="journal article" date="2014" name="Int. J. Syst. Evol. Microbiol.">
        <title>Complete genome sequence of Corynebacterium casei LMG S-19264T (=DSM 44701T), isolated from a smear-ripened cheese.</title>
        <authorList>
            <consortium name="US DOE Joint Genome Institute (JGI-PGF)"/>
            <person name="Walter F."/>
            <person name="Albersmeier A."/>
            <person name="Kalinowski J."/>
            <person name="Ruckert C."/>
        </authorList>
    </citation>
    <scope>NUCLEOTIDE SEQUENCE</scope>
    <source>
        <strain evidence="2">CGMCC 1.3617</strain>
    </source>
</reference>
<dbReference type="RefSeq" id="WP_188969382.1">
    <property type="nucleotide sequence ID" value="NZ_BMKW01000009.1"/>
</dbReference>
<comment type="caution">
    <text evidence="2">The sequence shown here is derived from an EMBL/GenBank/DDBJ whole genome shotgun (WGS) entry which is preliminary data.</text>
</comment>
<keyword evidence="3" id="KW-1185">Reference proteome</keyword>
<dbReference type="Gene3D" id="3.30.70.100">
    <property type="match status" value="1"/>
</dbReference>
<protein>
    <recommendedName>
        <fullName evidence="1">DUF1330 domain-containing protein</fullName>
    </recommendedName>
</protein>
<dbReference type="EMBL" id="BMKW01000009">
    <property type="protein sequence ID" value="GGJ26211.1"/>
    <property type="molecule type" value="Genomic_DNA"/>
</dbReference>
<dbReference type="PANTHER" id="PTHR41521">
    <property type="match status" value="1"/>
</dbReference>
<accession>A0A917KSU8</accession>
<feature type="domain" description="DUF1330" evidence="1">
    <location>
        <begin position="3"/>
        <end position="94"/>
    </location>
</feature>
<dbReference type="AlphaFoldDB" id="A0A917KSU8"/>
<dbReference type="PANTHER" id="PTHR41521:SF4">
    <property type="entry name" value="BLR0684 PROTEIN"/>
    <property type="match status" value="1"/>
</dbReference>
<organism evidence="2 3">
    <name type="scientific">Neoroseomonas lacus</name>
    <dbReference type="NCBI Taxonomy" id="287609"/>
    <lineage>
        <taxon>Bacteria</taxon>
        <taxon>Pseudomonadati</taxon>
        <taxon>Pseudomonadota</taxon>
        <taxon>Alphaproteobacteria</taxon>
        <taxon>Acetobacterales</taxon>
        <taxon>Acetobacteraceae</taxon>
        <taxon>Neoroseomonas</taxon>
    </lineage>
</organism>